<dbReference type="EMBL" id="JAGEUA010000002">
    <property type="protein sequence ID" value="KAL1004948.1"/>
    <property type="molecule type" value="Genomic_DNA"/>
</dbReference>
<feature type="region of interest" description="Disordered" evidence="1">
    <location>
        <begin position="63"/>
        <end position="192"/>
    </location>
</feature>
<protein>
    <recommendedName>
        <fullName evidence="4">C2H2-type domain-containing protein</fullName>
    </recommendedName>
</protein>
<accession>A0ABD0X7H2</accession>
<feature type="compositionally biased region" description="Acidic residues" evidence="1">
    <location>
        <begin position="82"/>
        <end position="104"/>
    </location>
</feature>
<comment type="caution">
    <text evidence="2">The sequence shown here is derived from an EMBL/GenBank/DDBJ whole genome shotgun (WGS) entry which is preliminary data.</text>
</comment>
<evidence type="ECO:0000313" key="2">
    <source>
        <dbReference type="EMBL" id="KAL1004948.1"/>
    </source>
</evidence>
<feature type="compositionally biased region" description="Basic and acidic residues" evidence="1">
    <location>
        <begin position="63"/>
        <end position="81"/>
    </location>
</feature>
<evidence type="ECO:0000313" key="3">
    <source>
        <dbReference type="Proteomes" id="UP001557470"/>
    </source>
</evidence>
<sequence>MTEPKSQGSGYGDPAKRCSKRGPEMVPVKLEDCSQPFIFNVIVKEEEEEREIKGEEVEEILIKEEIEKGVNEEVDERRVKEEEDESLFEEDEMEDSAVKEEEENRDMAGSDLGEEEEDIEGDTDPGGSSNPGSGSEPSSPSSVNHEQQMERITRPKHHQCMDCFTSFYEPEELRRHTSTPQDSTPWRKALPL</sequence>
<feature type="compositionally biased region" description="Acidic residues" evidence="1">
    <location>
        <begin position="112"/>
        <end position="123"/>
    </location>
</feature>
<dbReference type="AlphaFoldDB" id="A0ABD0X7H2"/>
<feature type="compositionally biased region" description="Low complexity" evidence="1">
    <location>
        <begin position="125"/>
        <end position="142"/>
    </location>
</feature>
<evidence type="ECO:0000256" key="1">
    <source>
        <dbReference type="SAM" id="MobiDB-lite"/>
    </source>
</evidence>
<reference evidence="2 3" key="1">
    <citation type="submission" date="2024-06" db="EMBL/GenBank/DDBJ databases">
        <authorList>
            <person name="Pan Q."/>
            <person name="Wen M."/>
            <person name="Jouanno E."/>
            <person name="Zahm M."/>
            <person name="Klopp C."/>
            <person name="Cabau C."/>
            <person name="Louis A."/>
            <person name="Berthelot C."/>
            <person name="Parey E."/>
            <person name="Roest Crollius H."/>
            <person name="Montfort J."/>
            <person name="Robinson-Rechavi M."/>
            <person name="Bouchez O."/>
            <person name="Lampietro C."/>
            <person name="Lopez Roques C."/>
            <person name="Donnadieu C."/>
            <person name="Postlethwait J."/>
            <person name="Bobe J."/>
            <person name="Verreycken H."/>
            <person name="Guiguen Y."/>
        </authorList>
    </citation>
    <scope>NUCLEOTIDE SEQUENCE [LARGE SCALE GENOMIC DNA]</scope>
    <source>
        <strain evidence="2">Up_M1</strain>
        <tissue evidence="2">Testis</tissue>
    </source>
</reference>
<name>A0ABD0X7H2_UMBPY</name>
<evidence type="ECO:0008006" key="4">
    <source>
        <dbReference type="Google" id="ProtNLM"/>
    </source>
</evidence>
<organism evidence="2 3">
    <name type="scientific">Umbra pygmaea</name>
    <name type="common">Eastern mudminnow</name>
    <dbReference type="NCBI Taxonomy" id="75934"/>
    <lineage>
        <taxon>Eukaryota</taxon>
        <taxon>Metazoa</taxon>
        <taxon>Chordata</taxon>
        <taxon>Craniata</taxon>
        <taxon>Vertebrata</taxon>
        <taxon>Euteleostomi</taxon>
        <taxon>Actinopterygii</taxon>
        <taxon>Neopterygii</taxon>
        <taxon>Teleostei</taxon>
        <taxon>Protacanthopterygii</taxon>
        <taxon>Esociformes</taxon>
        <taxon>Umbridae</taxon>
        <taxon>Umbra</taxon>
    </lineage>
</organism>
<feature type="region of interest" description="Disordered" evidence="1">
    <location>
        <begin position="1"/>
        <end position="23"/>
    </location>
</feature>
<dbReference type="Proteomes" id="UP001557470">
    <property type="component" value="Unassembled WGS sequence"/>
</dbReference>
<gene>
    <name evidence="2" type="ORF">UPYG_G00052560</name>
</gene>
<keyword evidence="3" id="KW-1185">Reference proteome</keyword>
<proteinExistence type="predicted"/>